<dbReference type="Pfam" id="PF00557">
    <property type="entry name" value="Peptidase_M24"/>
    <property type="match status" value="1"/>
</dbReference>
<dbReference type="InterPro" id="IPR001714">
    <property type="entry name" value="Pept_M24_MAP"/>
</dbReference>
<dbReference type="PRINTS" id="PR00599">
    <property type="entry name" value="MAPEPTIDASE"/>
</dbReference>
<dbReference type="CDD" id="cd01092">
    <property type="entry name" value="APP-like"/>
    <property type="match status" value="1"/>
</dbReference>
<evidence type="ECO:0000256" key="2">
    <source>
        <dbReference type="ARBA" id="ARBA00022801"/>
    </source>
</evidence>
<dbReference type="Pfam" id="PF01321">
    <property type="entry name" value="Creatinase_N"/>
    <property type="match status" value="1"/>
</dbReference>
<dbReference type="EMBL" id="FOHN01000004">
    <property type="protein sequence ID" value="SES86897.1"/>
    <property type="molecule type" value="Genomic_DNA"/>
</dbReference>
<evidence type="ECO:0000259" key="3">
    <source>
        <dbReference type="Pfam" id="PF00557"/>
    </source>
</evidence>
<dbReference type="PROSITE" id="PS00491">
    <property type="entry name" value="PROLINE_PEPTIDASE"/>
    <property type="match status" value="1"/>
</dbReference>
<dbReference type="Gene3D" id="3.40.350.10">
    <property type="entry name" value="Creatinase/prolidase N-terminal domain"/>
    <property type="match status" value="1"/>
</dbReference>
<dbReference type="PANTHER" id="PTHR46112:SF3">
    <property type="entry name" value="AMINOPEPTIDASE YPDF"/>
    <property type="match status" value="1"/>
</dbReference>
<keyword evidence="5" id="KW-0031">Aminopeptidase</keyword>
<name>A0A1H9ZYJ8_9FIRM</name>
<dbReference type="STRING" id="29364.SAMN04487772_104177"/>
<dbReference type="InterPro" id="IPR036005">
    <property type="entry name" value="Creatinase/aminopeptidase-like"/>
</dbReference>
<dbReference type="Gene3D" id="3.90.230.10">
    <property type="entry name" value="Creatinase/methionine aminopeptidase superfamily"/>
    <property type="match status" value="1"/>
</dbReference>
<gene>
    <name evidence="5" type="ORF">SAMN04487772_104177</name>
</gene>
<keyword evidence="5" id="KW-0645">Protease</keyword>
<evidence type="ECO:0000259" key="4">
    <source>
        <dbReference type="Pfam" id="PF01321"/>
    </source>
</evidence>
<keyword evidence="2" id="KW-0378">Hydrolase</keyword>
<dbReference type="RefSeq" id="WP_242939666.1">
    <property type="nucleotide sequence ID" value="NZ_FOHN01000004.1"/>
</dbReference>
<dbReference type="SUPFAM" id="SSF53092">
    <property type="entry name" value="Creatinase/prolidase N-terminal domain"/>
    <property type="match status" value="1"/>
</dbReference>
<evidence type="ECO:0000313" key="5">
    <source>
        <dbReference type="EMBL" id="SES86897.1"/>
    </source>
</evidence>
<dbReference type="InterPro" id="IPR000587">
    <property type="entry name" value="Creatinase_N"/>
</dbReference>
<dbReference type="SUPFAM" id="SSF55920">
    <property type="entry name" value="Creatinase/aminopeptidase"/>
    <property type="match status" value="1"/>
</dbReference>
<reference evidence="5 6" key="1">
    <citation type="submission" date="2016-10" db="EMBL/GenBank/DDBJ databases">
        <authorList>
            <person name="de Groot N.N."/>
        </authorList>
    </citation>
    <scope>NUCLEOTIDE SEQUENCE [LARGE SCALE GENOMIC DNA]</scope>
    <source>
        <strain evidence="5 6">DSM 1801</strain>
    </source>
</reference>
<dbReference type="InterPro" id="IPR000994">
    <property type="entry name" value="Pept_M24"/>
</dbReference>
<keyword evidence="6" id="KW-1185">Reference proteome</keyword>
<accession>A0A1H9ZYJ8</accession>
<feature type="domain" description="Peptidase M24" evidence="3">
    <location>
        <begin position="135"/>
        <end position="338"/>
    </location>
</feature>
<evidence type="ECO:0000256" key="1">
    <source>
        <dbReference type="ARBA" id="ARBA00022723"/>
    </source>
</evidence>
<dbReference type="PANTHER" id="PTHR46112">
    <property type="entry name" value="AMINOPEPTIDASE"/>
    <property type="match status" value="1"/>
</dbReference>
<dbReference type="AlphaFoldDB" id="A0A1H9ZYJ8"/>
<dbReference type="GO" id="GO:0046872">
    <property type="term" value="F:metal ion binding"/>
    <property type="evidence" value="ECO:0007669"/>
    <property type="project" value="UniProtKB-KW"/>
</dbReference>
<organism evidence="5 6">
    <name type="scientific">[Clostridium] polysaccharolyticum</name>
    <dbReference type="NCBI Taxonomy" id="29364"/>
    <lineage>
        <taxon>Bacteria</taxon>
        <taxon>Bacillati</taxon>
        <taxon>Bacillota</taxon>
        <taxon>Clostridia</taxon>
        <taxon>Lachnospirales</taxon>
        <taxon>Lachnospiraceae</taxon>
    </lineage>
</organism>
<dbReference type="GO" id="GO:0008235">
    <property type="term" value="F:metalloexopeptidase activity"/>
    <property type="evidence" value="ECO:0007669"/>
    <property type="project" value="UniProtKB-ARBA"/>
</dbReference>
<dbReference type="Proteomes" id="UP000199800">
    <property type="component" value="Unassembled WGS sequence"/>
</dbReference>
<dbReference type="GO" id="GO:0004177">
    <property type="term" value="F:aminopeptidase activity"/>
    <property type="evidence" value="ECO:0007669"/>
    <property type="project" value="UniProtKB-KW"/>
</dbReference>
<feature type="domain" description="Creatinase N-terminal" evidence="4">
    <location>
        <begin position="6"/>
        <end position="128"/>
    </location>
</feature>
<proteinExistence type="predicted"/>
<dbReference type="InterPro" id="IPR029149">
    <property type="entry name" value="Creatin/AminoP/Spt16_N"/>
</dbReference>
<sequence length="354" mass="39826">MDIDNKILEIMRQYAVEGLLISDGCNMRYLSGFTGANGYLFLTENRKVILTDFRYTIQAENESREYEVFEIDSSYEEAINLLIQEENIETLAFEGQNLSYYDYEELKNNLNVKRLVSMKDEVSQLRSIKEPWELERIAQAEKIGDYAFDKILGKIKPGMTELEVAALIEYYLKSNGAENLSFDTIVASGVNSAMPHAVPTSRKIQQGDFLTMDFGCVYQGYCSDMTRTIVVGKASVEQKNIYQLVLDAQMAALEFIKAGYTGCEIDNVARKRIYEAGYEGCFGHGLGHGVGLYIHENPRLSPKEQKIIQSNMVVTVEPGIYVEGFGGVRIEDLICVTEAGAVNYTNSPKNLIEL</sequence>
<dbReference type="InterPro" id="IPR050659">
    <property type="entry name" value="Peptidase_M24B"/>
</dbReference>
<dbReference type="InterPro" id="IPR001131">
    <property type="entry name" value="Peptidase_M24B_aminopep-P_CS"/>
</dbReference>
<evidence type="ECO:0000313" key="6">
    <source>
        <dbReference type="Proteomes" id="UP000199800"/>
    </source>
</evidence>
<keyword evidence="1" id="KW-0479">Metal-binding</keyword>
<protein>
    <submittedName>
        <fullName evidence="5">Xaa-Pro aminopeptidase</fullName>
    </submittedName>
</protein>